<organism evidence="2 3">
    <name type="scientific">Stakelama sediminis</name>
    <dbReference type="NCBI Taxonomy" id="463200"/>
    <lineage>
        <taxon>Bacteria</taxon>
        <taxon>Pseudomonadati</taxon>
        <taxon>Pseudomonadota</taxon>
        <taxon>Alphaproteobacteria</taxon>
        <taxon>Sphingomonadales</taxon>
        <taxon>Sphingomonadaceae</taxon>
        <taxon>Stakelama</taxon>
    </lineage>
</organism>
<dbReference type="InterPro" id="IPR033455">
    <property type="entry name" value="AbiEi_3_N"/>
</dbReference>
<comment type="caution">
    <text evidence="2">The sequence shown here is derived from an EMBL/GenBank/DDBJ whole genome shotgun (WGS) entry which is preliminary data.</text>
</comment>
<dbReference type="Proteomes" id="UP000554342">
    <property type="component" value="Unassembled WGS sequence"/>
</dbReference>
<dbReference type="InterPro" id="IPR021561">
    <property type="entry name" value="AbiEi_3"/>
</dbReference>
<evidence type="ECO:0000313" key="3">
    <source>
        <dbReference type="Proteomes" id="UP000554342"/>
    </source>
</evidence>
<dbReference type="AlphaFoldDB" id="A0A840YXZ2"/>
<feature type="domain" description="Transcriptional regulator AbiEi antitoxin N-terminal" evidence="1">
    <location>
        <begin position="31"/>
        <end position="122"/>
    </location>
</feature>
<evidence type="ECO:0000313" key="2">
    <source>
        <dbReference type="EMBL" id="MBB5718523.1"/>
    </source>
</evidence>
<evidence type="ECO:0000259" key="1">
    <source>
        <dbReference type="Pfam" id="PF17194"/>
    </source>
</evidence>
<dbReference type="RefSeq" id="WP_345575910.1">
    <property type="nucleotide sequence ID" value="NZ_BAABIF010000013.1"/>
</dbReference>
<keyword evidence="3" id="KW-1185">Reference proteome</keyword>
<dbReference type="Pfam" id="PF11459">
    <property type="entry name" value="AbiEi_3"/>
    <property type="match status" value="1"/>
</dbReference>
<proteinExistence type="predicted"/>
<protein>
    <recommendedName>
        <fullName evidence="1">Transcriptional regulator AbiEi antitoxin N-terminal domain-containing protein</fullName>
    </recommendedName>
</protein>
<reference evidence="2 3" key="1">
    <citation type="submission" date="2020-08" db="EMBL/GenBank/DDBJ databases">
        <title>Genomic Encyclopedia of Type Strains, Phase IV (KMG-IV): sequencing the most valuable type-strain genomes for metagenomic binning, comparative biology and taxonomic classification.</title>
        <authorList>
            <person name="Goeker M."/>
        </authorList>
    </citation>
    <scope>NUCLEOTIDE SEQUENCE [LARGE SCALE GENOMIC DNA]</scope>
    <source>
        <strain evidence="2 3">DSM 27203</strain>
    </source>
</reference>
<name>A0A840YXZ2_9SPHN</name>
<dbReference type="Pfam" id="PF17194">
    <property type="entry name" value="AbiEi_3_N"/>
    <property type="match status" value="1"/>
</dbReference>
<sequence length="283" mass="31905">MYDGFSKEADGSALAFLCFLCHRYIMSISRSEKIKSLMDQWRPHTVVTSVRLNELGISPQDTQNYLSSRWLEPLGRGAYKRPVETVTWQGALWTIQTQLKLDVHVAARTALEMTGKAHYLRFAEQTVFLFSPPKVALPAWFKTYDWSVDIRHTQTKFLPPDLGLADLEAVEGFKLRASSPERAILETLHLTPQAVDLVEAAQLTEGLVTLRPKLMQELLEACNSVKVKRLFLYLAERADLPVTRHLNPDVIDLGTGDRSLVPKGKYVAKYGLLLPSELVNPDA</sequence>
<accession>A0A840YXZ2</accession>
<dbReference type="EMBL" id="JACIJI010000002">
    <property type="protein sequence ID" value="MBB5718523.1"/>
    <property type="molecule type" value="Genomic_DNA"/>
</dbReference>
<gene>
    <name evidence="2" type="ORF">FHR23_001446</name>
</gene>